<name>A0A6G4QWT6_9CAUL</name>
<organism evidence="1">
    <name type="scientific">Caulobacter sp. 602-2</name>
    <dbReference type="NCBI Taxonomy" id="2710887"/>
    <lineage>
        <taxon>Bacteria</taxon>
        <taxon>Pseudomonadati</taxon>
        <taxon>Pseudomonadota</taxon>
        <taxon>Alphaproteobacteria</taxon>
        <taxon>Caulobacterales</taxon>
        <taxon>Caulobacteraceae</taxon>
        <taxon>Caulobacter</taxon>
    </lineage>
</organism>
<reference evidence="1" key="1">
    <citation type="submission" date="2020-02" db="EMBL/GenBank/DDBJ databases">
        <authorList>
            <person name="Gao J."/>
            <person name="Sun J."/>
        </authorList>
    </citation>
    <scope>NUCLEOTIDE SEQUENCE</scope>
    <source>
        <strain evidence="1">602-2</strain>
    </source>
</reference>
<dbReference type="AlphaFoldDB" id="A0A6G4QWT6"/>
<protein>
    <submittedName>
        <fullName evidence="1">Uncharacterized protein</fullName>
    </submittedName>
</protein>
<dbReference type="RefSeq" id="WP_165258236.1">
    <property type="nucleotide sequence ID" value="NZ_JAAKGT010000003.1"/>
</dbReference>
<proteinExistence type="predicted"/>
<gene>
    <name evidence="1" type="ORF">G5B46_09860</name>
</gene>
<sequence>MMAYTPRVEIARHISSEIGVDFSYLGGDFVRVSLVDFLDIVTIFCQMSSSYIDDPVARVERVFREENLSYSLGEYGGVHYLVDAEFHSSLQSSIAGLSAADFIAAREALERVQPALDVDNTRDAIRAVYDAAENVFKVKFGASRLGASEIGRDM</sequence>
<evidence type="ECO:0000313" key="1">
    <source>
        <dbReference type="EMBL" id="NGM49909.1"/>
    </source>
</evidence>
<comment type="caution">
    <text evidence="1">The sequence shown here is derived from an EMBL/GenBank/DDBJ whole genome shotgun (WGS) entry which is preliminary data.</text>
</comment>
<accession>A0A6G4QWT6</accession>
<dbReference type="EMBL" id="JAAKGT010000003">
    <property type="protein sequence ID" value="NGM49909.1"/>
    <property type="molecule type" value="Genomic_DNA"/>
</dbReference>